<comment type="caution">
    <text evidence="8">The sequence shown here is derived from an EMBL/GenBank/DDBJ whole genome shotgun (WGS) entry which is preliminary data.</text>
</comment>
<evidence type="ECO:0000256" key="5">
    <source>
        <dbReference type="SAM" id="Phobius"/>
    </source>
</evidence>
<name>A0A9D9J525_9BACT</name>
<dbReference type="GO" id="GO:0003677">
    <property type="term" value="F:DNA binding"/>
    <property type="evidence" value="ECO:0007669"/>
    <property type="project" value="InterPro"/>
</dbReference>
<dbReference type="GO" id="GO:0006352">
    <property type="term" value="P:DNA-templated transcription initiation"/>
    <property type="evidence" value="ECO:0007669"/>
    <property type="project" value="InterPro"/>
</dbReference>
<dbReference type="Gene3D" id="1.10.1740.10">
    <property type="match status" value="1"/>
</dbReference>
<feature type="domain" description="RNA polymerase sigma-70 region 2" evidence="6">
    <location>
        <begin position="16"/>
        <end position="73"/>
    </location>
</feature>
<dbReference type="InterPro" id="IPR014284">
    <property type="entry name" value="RNA_pol_sigma-70_dom"/>
</dbReference>
<dbReference type="EMBL" id="JADILX010000127">
    <property type="protein sequence ID" value="MBO8486429.1"/>
    <property type="molecule type" value="Genomic_DNA"/>
</dbReference>
<dbReference type="InterPro" id="IPR036388">
    <property type="entry name" value="WH-like_DNA-bd_sf"/>
</dbReference>
<dbReference type="InterPro" id="IPR013325">
    <property type="entry name" value="RNA_pol_sigma_r2"/>
</dbReference>
<dbReference type="AlphaFoldDB" id="A0A9D9J525"/>
<feature type="transmembrane region" description="Helical" evidence="5">
    <location>
        <begin position="166"/>
        <end position="189"/>
    </location>
</feature>
<keyword evidence="5" id="KW-1133">Transmembrane helix</keyword>
<accession>A0A9D9J525</accession>
<dbReference type="PANTHER" id="PTHR43133:SF46">
    <property type="entry name" value="RNA POLYMERASE SIGMA-70 FACTOR ECF SUBFAMILY"/>
    <property type="match status" value="1"/>
</dbReference>
<feature type="domain" description="RNA polymerase sigma factor 70 region 4 type 2" evidence="7">
    <location>
        <begin position="122"/>
        <end position="157"/>
    </location>
</feature>
<sequence>MTTAEILYLNTEKIRYIRLAYGYVRNMDDAEDIFQDCILSILNNRDKIHISDISVYFSAVIKHRCLRHLKRESKSDTFEDPILQAHIAKLSADMERPDPAAQDDMSRLMKNCRARLKDLTINVFEAKRFEGMSYREISRIFGIRESRVNLEIQRALKIFREEFKDYLPAITLLITGLLCVGGGGFSAIIGN</sequence>
<dbReference type="PANTHER" id="PTHR43133">
    <property type="entry name" value="RNA POLYMERASE ECF-TYPE SIGMA FACTO"/>
    <property type="match status" value="1"/>
</dbReference>
<dbReference type="Proteomes" id="UP000823750">
    <property type="component" value="Unassembled WGS sequence"/>
</dbReference>
<evidence type="ECO:0000259" key="7">
    <source>
        <dbReference type="Pfam" id="PF08281"/>
    </source>
</evidence>
<organism evidence="8 9">
    <name type="scientific">Candidatus Cryptobacteroides excrementavium</name>
    <dbReference type="NCBI Taxonomy" id="2840759"/>
    <lineage>
        <taxon>Bacteria</taxon>
        <taxon>Pseudomonadati</taxon>
        <taxon>Bacteroidota</taxon>
        <taxon>Bacteroidia</taxon>
        <taxon>Bacteroidales</taxon>
        <taxon>Candidatus Cryptobacteroides</taxon>
    </lineage>
</organism>
<evidence type="ECO:0000256" key="4">
    <source>
        <dbReference type="ARBA" id="ARBA00023163"/>
    </source>
</evidence>
<dbReference type="GO" id="GO:0016987">
    <property type="term" value="F:sigma factor activity"/>
    <property type="evidence" value="ECO:0007669"/>
    <property type="project" value="UniProtKB-KW"/>
</dbReference>
<dbReference type="InterPro" id="IPR039425">
    <property type="entry name" value="RNA_pol_sigma-70-like"/>
</dbReference>
<dbReference type="NCBIfam" id="TIGR02937">
    <property type="entry name" value="sigma70-ECF"/>
    <property type="match status" value="1"/>
</dbReference>
<dbReference type="InterPro" id="IPR013324">
    <property type="entry name" value="RNA_pol_sigma_r3/r4-like"/>
</dbReference>
<evidence type="ECO:0000313" key="8">
    <source>
        <dbReference type="EMBL" id="MBO8486429.1"/>
    </source>
</evidence>
<keyword evidence="4" id="KW-0804">Transcription</keyword>
<evidence type="ECO:0000313" key="9">
    <source>
        <dbReference type="Proteomes" id="UP000823750"/>
    </source>
</evidence>
<gene>
    <name evidence="8" type="ORF">IAB78_08415</name>
</gene>
<reference evidence="8" key="1">
    <citation type="submission" date="2020-10" db="EMBL/GenBank/DDBJ databases">
        <authorList>
            <person name="Gilroy R."/>
        </authorList>
    </citation>
    <scope>NUCLEOTIDE SEQUENCE</scope>
    <source>
        <strain evidence="8">B2-16538</strain>
    </source>
</reference>
<protein>
    <submittedName>
        <fullName evidence="8">Sigma-70 family RNA polymerase sigma factor</fullName>
    </submittedName>
</protein>
<keyword evidence="2" id="KW-0805">Transcription regulation</keyword>
<dbReference type="Gene3D" id="1.10.10.10">
    <property type="entry name" value="Winged helix-like DNA-binding domain superfamily/Winged helix DNA-binding domain"/>
    <property type="match status" value="1"/>
</dbReference>
<evidence type="ECO:0000256" key="3">
    <source>
        <dbReference type="ARBA" id="ARBA00023082"/>
    </source>
</evidence>
<evidence type="ECO:0000259" key="6">
    <source>
        <dbReference type="Pfam" id="PF04542"/>
    </source>
</evidence>
<dbReference type="SUPFAM" id="SSF88946">
    <property type="entry name" value="Sigma2 domain of RNA polymerase sigma factors"/>
    <property type="match status" value="1"/>
</dbReference>
<dbReference type="InterPro" id="IPR007627">
    <property type="entry name" value="RNA_pol_sigma70_r2"/>
</dbReference>
<dbReference type="Pfam" id="PF04542">
    <property type="entry name" value="Sigma70_r2"/>
    <property type="match status" value="1"/>
</dbReference>
<dbReference type="SUPFAM" id="SSF88659">
    <property type="entry name" value="Sigma3 and sigma4 domains of RNA polymerase sigma factors"/>
    <property type="match status" value="1"/>
</dbReference>
<dbReference type="Pfam" id="PF08281">
    <property type="entry name" value="Sigma70_r4_2"/>
    <property type="match status" value="1"/>
</dbReference>
<evidence type="ECO:0000256" key="1">
    <source>
        <dbReference type="ARBA" id="ARBA00010641"/>
    </source>
</evidence>
<proteinExistence type="inferred from homology"/>
<reference evidence="8" key="2">
    <citation type="journal article" date="2021" name="PeerJ">
        <title>Extensive microbial diversity within the chicken gut microbiome revealed by metagenomics and culture.</title>
        <authorList>
            <person name="Gilroy R."/>
            <person name="Ravi A."/>
            <person name="Getino M."/>
            <person name="Pursley I."/>
            <person name="Horton D.L."/>
            <person name="Alikhan N.F."/>
            <person name="Baker D."/>
            <person name="Gharbi K."/>
            <person name="Hall N."/>
            <person name="Watson M."/>
            <person name="Adriaenssens E.M."/>
            <person name="Foster-Nyarko E."/>
            <person name="Jarju S."/>
            <person name="Secka A."/>
            <person name="Antonio M."/>
            <person name="Oren A."/>
            <person name="Chaudhuri R.R."/>
            <person name="La Ragione R."/>
            <person name="Hildebrand F."/>
            <person name="Pallen M.J."/>
        </authorList>
    </citation>
    <scope>NUCLEOTIDE SEQUENCE</scope>
    <source>
        <strain evidence="8">B2-16538</strain>
    </source>
</reference>
<evidence type="ECO:0000256" key="2">
    <source>
        <dbReference type="ARBA" id="ARBA00023015"/>
    </source>
</evidence>
<keyword evidence="3" id="KW-0731">Sigma factor</keyword>
<comment type="similarity">
    <text evidence="1">Belongs to the sigma-70 factor family. ECF subfamily.</text>
</comment>
<keyword evidence="5" id="KW-0472">Membrane</keyword>
<dbReference type="InterPro" id="IPR013249">
    <property type="entry name" value="RNA_pol_sigma70_r4_t2"/>
</dbReference>
<keyword evidence="5" id="KW-0812">Transmembrane</keyword>